<evidence type="ECO:0000256" key="3">
    <source>
        <dbReference type="ARBA" id="ARBA00022527"/>
    </source>
</evidence>
<comment type="catalytic activity">
    <reaction evidence="9">
        <text>L-threonyl-[protein] + ATP = O-phospho-L-threonyl-[protein] + ADP + H(+)</text>
        <dbReference type="Rhea" id="RHEA:46608"/>
        <dbReference type="Rhea" id="RHEA-COMP:11060"/>
        <dbReference type="Rhea" id="RHEA-COMP:11605"/>
        <dbReference type="ChEBI" id="CHEBI:15378"/>
        <dbReference type="ChEBI" id="CHEBI:30013"/>
        <dbReference type="ChEBI" id="CHEBI:30616"/>
        <dbReference type="ChEBI" id="CHEBI:61977"/>
        <dbReference type="ChEBI" id="CHEBI:456216"/>
        <dbReference type="EC" id="2.7.11.24"/>
    </reaction>
</comment>
<feature type="compositionally biased region" description="Polar residues" evidence="12">
    <location>
        <begin position="568"/>
        <end position="601"/>
    </location>
</feature>
<feature type="domain" description="Protein kinase" evidence="13">
    <location>
        <begin position="142"/>
        <end position="433"/>
    </location>
</feature>
<evidence type="ECO:0000256" key="4">
    <source>
        <dbReference type="ARBA" id="ARBA00022553"/>
    </source>
</evidence>
<name>A0A6A1VI12_9ROSI</name>
<evidence type="ECO:0000256" key="12">
    <source>
        <dbReference type="SAM" id="MobiDB-lite"/>
    </source>
</evidence>
<comment type="caution">
    <text evidence="14">The sequence shown here is derived from an EMBL/GenBank/DDBJ whole genome shotgun (WGS) entry which is preliminary data.</text>
</comment>
<accession>A0A6A1VI12</accession>
<feature type="compositionally biased region" description="Acidic residues" evidence="12">
    <location>
        <begin position="614"/>
        <end position="627"/>
    </location>
</feature>
<keyword evidence="4" id="KW-0597">Phosphoprotein</keyword>
<dbReference type="FunFam" id="3.30.200.20:FF:000046">
    <property type="entry name" value="Mitogen-activated protein kinase"/>
    <property type="match status" value="1"/>
</dbReference>
<evidence type="ECO:0000256" key="2">
    <source>
        <dbReference type="ARBA" id="ARBA00012411"/>
    </source>
</evidence>
<keyword evidence="8 11" id="KW-0067">ATP-binding</keyword>
<dbReference type="PROSITE" id="PS50011">
    <property type="entry name" value="PROTEIN_KINASE_DOM"/>
    <property type="match status" value="1"/>
</dbReference>
<proteinExistence type="inferred from homology"/>
<dbReference type="SMART" id="SM00220">
    <property type="entry name" value="S_TKc"/>
    <property type="match status" value="1"/>
</dbReference>
<dbReference type="OrthoDB" id="2396at2759"/>
<dbReference type="InterPro" id="IPR050117">
    <property type="entry name" value="MAPK"/>
</dbReference>
<keyword evidence="6 11" id="KW-0547">Nucleotide-binding</keyword>
<dbReference type="Gene3D" id="1.10.510.10">
    <property type="entry name" value="Transferase(Phosphotransferase) domain 1"/>
    <property type="match status" value="1"/>
</dbReference>
<dbReference type="FunFam" id="3.30.200.20:FF:000578">
    <property type="entry name" value="Mitogen-activated protein kinase"/>
    <property type="match status" value="1"/>
</dbReference>
<dbReference type="EMBL" id="RXIC02000023">
    <property type="protein sequence ID" value="KAB1212313.1"/>
    <property type="molecule type" value="Genomic_DNA"/>
</dbReference>
<protein>
    <recommendedName>
        <fullName evidence="2">mitogen-activated protein kinase</fullName>
        <ecNumber evidence="2">2.7.11.24</ecNumber>
    </recommendedName>
</protein>
<dbReference type="GO" id="GO:0004707">
    <property type="term" value="F:MAP kinase activity"/>
    <property type="evidence" value="ECO:0007669"/>
    <property type="project" value="UniProtKB-EC"/>
</dbReference>
<evidence type="ECO:0000256" key="10">
    <source>
        <dbReference type="ARBA" id="ARBA00048312"/>
    </source>
</evidence>
<dbReference type="GO" id="GO:0005524">
    <property type="term" value="F:ATP binding"/>
    <property type="evidence" value="ECO:0007669"/>
    <property type="project" value="UniProtKB-UniRule"/>
</dbReference>
<feature type="region of interest" description="Disordered" evidence="12">
    <location>
        <begin position="25"/>
        <end position="51"/>
    </location>
</feature>
<evidence type="ECO:0000256" key="7">
    <source>
        <dbReference type="ARBA" id="ARBA00022777"/>
    </source>
</evidence>
<evidence type="ECO:0000313" key="15">
    <source>
        <dbReference type="Proteomes" id="UP000516437"/>
    </source>
</evidence>
<evidence type="ECO:0000256" key="1">
    <source>
        <dbReference type="ARBA" id="ARBA00008832"/>
    </source>
</evidence>
<dbReference type="PROSITE" id="PS01351">
    <property type="entry name" value="MAPK"/>
    <property type="match status" value="1"/>
</dbReference>
<comment type="similarity">
    <text evidence="1">Belongs to the protein kinase superfamily. CMGC Ser/Thr protein kinase family. MAP kinase subfamily.</text>
</comment>
<dbReference type="InterPro" id="IPR017441">
    <property type="entry name" value="Protein_kinase_ATP_BS"/>
</dbReference>
<reference evidence="14 15" key="1">
    <citation type="journal article" date="2019" name="Plant Biotechnol. J.">
        <title>The red bayberry genome and genetic basis of sex determination.</title>
        <authorList>
            <person name="Jia H.M."/>
            <person name="Jia H.J."/>
            <person name="Cai Q.L."/>
            <person name="Wang Y."/>
            <person name="Zhao H.B."/>
            <person name="Yang W.F."/>
            <person name="Wang G.Y."/>
            <person name="Li Y.H."/>
            <person name="Zhan D.L."/>
            <person name="Shen Y.T."/>
            <person name="Niu Q.F."/>
            <person name="Chang L."/>
            <person name="Qiu J."/>
            <person name="Zhao L."/>
            <person name="Xie H.B."/>
            <person name="Fu W.Y."/>
            <person name="Jin J."/>
            <person name="Li X.W."/>
            <person name="Jiao Y."/>
            <person name="Zhou C.C."/>
            <person name="Tu T."/>
            <person name="Chai C.Y."/>
            <person name="Gao J.L."/>
            <person name="Fan L.J."/>
            <person name="van de Weg E."/>
            <person name="Wang J.Y."/>
            <person name="Gao Z.S."/>
        </authorList>
    </citation>
    <scope>NUCLEOTIDE SEQUENCE [LARGE SCALE GENOMIC DNA]</scope>
    <source>
        <tissue evidence="14">Leaves</tissue>
    </source>
</reference>
<organism evidence="14 15">
    <name type="scientific">Morella rubra</name>
    <name type="common">Chinese bayberry</name>
    <dbReference type="NCBI Taxonomy" id="262757"/>
    <lineage>
        <taxon>Eukaryota</taxon>
        <taxon>Viridiplantae</taxon>
        <taxon>Streptophyta</taxon>
        <taxon>Embryophyta</taxon>
        <taxon>Tracheophyta</taxon>
        <taxon>Spermatophyta</taxon>
        <taxon>Magnoliopsida</taxon>
        <taxon>eudicotyledons</taxon>
        <taxon>Gunneridae</taxon>
        <taxon>Pentapetalae</taxon>
        <taxon>rosids</taxon>
        <taxon>fabids</taxon>
        <taxon>Fagales</taxon>
        <taxon>Myricaceae</taxon>
        <taxon>Morella</taxon>
    </lineage>
</organism>
<dbReference type="Proteomes" id="UP000516437">
    <property type="component" value="Chromosome 5"/>
</dbReference>
<dbReference type="InterPro" id="IPR003527">
    <property type="entry name" value="MAP_kinase_CS"/>
</dbReference>
<evidence type="ECO:0000256" key="9">
    <source>
        <dbReference type="ARBA" id="ARBA00047592"/>
    </source>
</evidence>
<evidence type="ECO:0000256" key="8">
    <source>
        <dbReference type="ARBA" id="ARBA00022840"/>
    </source>
</evidence>
<evidence type="ECO:0000259" key="13">
    <source>
        <dbReference type="PROSITE" id="PS50011"/>
    </source>
</evidence>
<dbReference type="InterPro" id="IPR000719">
    <property type="entry name" value="Prot_kinase_dom"/>
</dbReference>
<dbReference type="PANTHER" id="PTHR24055">
    <property type="entry name" value="MITOGEN-ACTIVATED PROTEIN KINASE"/>
    <property type="match status" value="1"/>
</dbReference>
<dbReference type="PROSITE" id="PS00107">
    <property type="entry name" value="PROTEIN_KINASE_ATP"/>
    <property type="match status" value="1"/>
</dbReference>
<dbReference type="EC" id="2.7.11.24" evidence="2"/>
<evidence type="ECO:0000256" key="5">
    <source>
        <dbReference type="ARBA" id="ARBA00022679"/>
    </source>
</evidence>
<gene>
    <name evidence="14" type="ORF">CJ030_MR5G025081</name>
</gene>
<dbReference type="AlphaFoldDB" id="A0A6A1VI12"/>
<dbReference type="SUPFAM" id="SSF56112">
    <property type="entry name" value="Protein kinase-like (PK-like)"/>
    <property type="match status" value="1"/>
</dbReference>
<keyword evidence="7 14" id="KW-0418">Kinase</keyword>
<dbReference type="CDD" id="cd07859">
    <property type="entry name" value="STKc_TDY_MAPK"/>
    <property type="match status" value="1"/>
</dbReference>
<dbReference type="Gene3D" id="3.30.200.20">
    <property type="entry name" value="Phosphorylase Kinase, domain 1"/>
    <property type="match status" value="1"/>
</dbReference>
<feature type="compositionally biased region" description="Acidic residues" evidence="12">
    <location>
        <begin position="84"/>
        <end position="94"/>
    </location>
</feature>
<feature type="region of interest" description="Disordered" evidence="12">
    <location>
        <begin position="512"/>
        <end position="639"/>
    </location>
</feature>
<keyword evidence="15" id="KW-1185">Reference proteome</keyword>
<feature type="compositionally biased region" description="Basic and acidic residues" evidence="12">
    <location>
        <begin position="529"/>
        <end position="550"/>
    </location>
</feature>
<comment type="catalytic activity">
    <reaction evidence="10">
        <text>L-seryl-[protein] + ATP = O-phospho-L-seryl-[protein] + ADP + H(+)</text>
        <dbReference type="Rhea" id="RHEA:17989"/>
        <dbReference type="Rhea" id="RHEA-COMP:9863"/>
        <dbReference type="Rhea" id="RHEA-COMP:11604"/>
        <dbReference type="ChEBI" id="CHEBI:15378"/>
        <dbReference type="ChEBI" id="CHEBI:29999"/>
        <dbReference type="ChEBI" id="CHEBI:30616"/>
        <dbReference type="ChEBI" id="CHEBI:83421"/>
        <dbReference type="ChEBI" id="CHEBI:456216"/>
        <dbReference type="EC" id="2.7.11.24"/>
    </reaction>
</comment>
<keyword evidence="3" id="KW-0723">Serine/threonine-protein kinase</keyword>
<sequence length="639" mass="72429">MGSGGTLGDGVRRWFQRRTNHYKYTNLTAGSGDNPIDSGPGENNNCSEHNNNTIVHGSWDHVSSVSEHRAQSSLIRKHKKELREEEEQGEEEGREGEFGISGLKLIQVPKRTTRFKPGSMDTYKKGGLETEFFTEYGEANRYQVQEVIGKGSYGVVGSAIDAHTGERVAIKKINDVFEHVSDATRILREIKLLRLLRHPDIVEIKHIMLPPSRREFRDIYVVFELMESDLHQVIKANDDLTPEHYQFFLYQLLRGLKYIHTANVFHRDLKPKNILANADCKLKICDFGLARVSFNDAPSAIFWTDYVATRWYRAPELCGSFFSKYTPAIDIWSIGCIFAEMLTGKPLFPGKNVVHQLDLMTDFLGTPAPESIARIRNEKARRYLSSMRKKPPVPFSQKFPHADPLALRLVERLLAFDPKDRPTAEEALSDPYFHGLANVDREPSTQPISKLEFEFERRKLTKDDVRELIYREILEYHPQMLQEYLRGGDQTSFMYPSGVDRFKRQFAHLEEHYGKGERSTPLQRQHASLPRERVPAPKDETADSKNEVESRTAAAVATGLESPPGMQQYDNSENASPDSQNGLSKPNHSARSLLKSASISGSKCIGGKAIKDSEQEEPIAEVNDEAIDSLSRKVATLHA</sequence>
<keyword evidence="5" id="KW-0808">Transferase</keyword>
<feature type="region of interest" description="Disordered" evidence="12">
    <location>
        <begin position="65"/>
        <end position="98"/>
    </location>
</feature>
<evidence type="ECO:0000256" key="6">
    <source>
        <dbReference type="ARBA" id="ARBA00022741"/>
    </source>
</evidence>
<evidence type="ECO:0000256" key="11">
    <source>
        <dbReference type="PROSITE-ProRule" id="PRU10141"/>
    </source>
</evidence>
<dbReference type="Pfam" id="PF00069">
    <property type="entry name" value="Pkinase"/>
    <property type="match status" value="1"/>
</dbReference>
<evidence type="ECO:0000313" key="14">
    <source>
        <dbReference type="EMBL" id="KAB1212313.1"/>
    </source>
</evidence>
<dbReference type="FunFam" id="1.10.510.10:FF:000017">
    <property type="entry name" value="Mitogen-activated protein kinase"/>
    <property type="match status" value="1"/>
</dbReference>
<feature type="binding site" evidence="11">
    <location>
        <position position="172"/>
    </location>
    <ligand>
        <name>ATP</name>
        <dbReference type="ChEBI" id="CHEBI:30616"/>
    </ligand>
</feature>
<dbReference type="InterPro" id="IPR011009">
    <property type="entry name" value="Kinase-like_dom_sf"/>
</dbReference>